<organism evidence="5 6">
    <name type="scientific">Streptomyces chilikensis</name>
    <dbReference type="NCBI Taxonomy" id="1194079"/>
    <lineage>
        <taxon>Bacteria</taxon>
        <taxon>Bacillati</taxon>
        <taxon>Actinomycetota</taxon>
        <taxon>Actinomycetes</taxon>
        <taxon>Kitasatosporales</taxon>
        <taxon>Streptomycetaceae</taxon>
        <taxon>Streptomyces</taxon>
    </lineage>
</organism>
<evidence type="ECO:0000313" key="5">
    <source>
        <dbReference type="EMBL" id="MEU9576143.1"/>
    </source>
</evidence>
<comment type="similarity">
    <text evidence="1">Belongs to the bacterial ribosomal protein bS1 family.</text>
</comment>
<name>A0ABV3EIX4_9ACTN</name>
<protein>
    <submittedName>
        <fullName evidence="5">S1 RNA-binding domain-containing protein</fullName>
    </submittedName>
</protein>
<proteinExistence type="inferred from homology"/>
<dbReference type="SMART" id="SM00316">
    <property type="entry name" value="S1"/>
    <property type="match status" value="2"/>
</dbReference>
<dbReference type="Pfam" id="PF00575">
    <property type="entry name" value="S1"/>
    <property type="match status" value="2"/>
</dbReference>
<feature type="domain" description="S1 motif" evidence="4">
    <location>
        <begin position="113"/>
        <end position="182"/>
    </location>
</feature>
<evidence type="ECO:0000259" key="4">
    <source>
        <dbReference type="PROSITE" id="PS50126"/>
    </source>
</evidence>
<gene>
    <name evidence="5" type="ORF">AB0D95_02430</name>
</gene>
<dbReference type="EMBL" id="JBEZNA010000003">
    <property type="protein sequence ID" value="MEU9576143.1"/>
    <property type="molecule type" value="Genomic_DNA"/>
</dbReference>
<dbReference type="InterPro" id="IPR050437">
    <property type="entry name" value="Ribos_protein_bS1-like"/>
</dbReference>
<dbReference type="RefSeq" id="WP_359268270.1">
    <property type="nucleotide sequence ID" value="NZ_JBEZNA010000003.1"/>
</dbReference>
<dbReference type="PROSITE" id="PS50126">
    <property type="entry name" value="S1"/>
    <property type="match status" value="2"/>
</dbReference>
<accession>A0ABV3EIX4</accession>
<dbReference type="CDD" id="cd00164">
    <property type="entry name" value="S1_like"/>
    <property type="match status" value="1"/>
</dbReference>
<evidence type="ECO:0000256" key="1">
    <source>
        <dbReference type="ARBA" id="ARBA00006767"/>
    </source>
</evidence>
<dbReference type="PANTHER" id="PTHR10724">
    <property type="entry name" value="30S RIBOSOMAL PROTEIN S1"/>
    <property type="match status" value="1"/>
</dbReference>
<keyword evidence="3" id="KW-0687">Ribonucleoprotein</keyword>
<reference evidence="5 6" key="1">
    <citation type="submission" date="2024-06" db="EMBL/GenBank/DDBJ databases">
        <title>The Natural Products Discovery Center: Release of the First 8490 Sequenced Strains for Exploring Actinobacteria Biosynthetic Diversity.</title>
        <authorList>
            <person name="Kalkreuter E."/>
            <person name="Kautsar S.A."/>
            <person name="Yang D."/>
            <person name="Bader C.D."/>
            <person name="Teijaro C.N."/>
            <person name="Fluegel L."/>
            <person name="Davis C.M."/>
            <person name="Simpson J.R."/>
            <person name="Lauterbach L."/>
            <person name="Steele A.D."/>
            <person name="Gui C."/>
            <person name="Meng S."/>
            <person name="Li G."/>
            <person name="Viehrig K."/>
            <person name="Ye F."/>
            <person name="Su P."/>
            <person name="Kiefer A.F."/>
            <person name="Nichols A."/>
            <person name="Cepeda A.J."/>
            <person name="Yan W."/>
            <person name="Fan B."/>
            <person name="Jiang Y."/>
            <person name="Adhikari A."/>
            <person name="Zheng C.-J."/>
            <person name="Schuster L."/>
            <person name="Cowan T.M."/>
            <person name="Smanski M.J."/>
            <person name="Chevrette M.G."/>
            <person name="De Carvalho L.P.S."/>
            <person name="Shen B."/>
        </authorList>
    </citation>
    <scope>NUCLEOTIDE SEQUENCE [LARGE SCALE GENOMIC DNA]</scope>
    <source>
        <strain evidence="5 6">NPDC048117</strain>
    </source>
</reference>
<keyword evidence="6" id="KW-1185">Reference proteome</keyword>
<dbReference type="Gene3D" id="2.40.50.140">
    <property type="entry name" value="Nucleic acid-binding proteins"/>
    <property type="match status" value="2"/>
</dbReference>
<evidence type="ECO:0000256" key="3">
    <source>
        <dbReference type="ARBA" id="ARBA00023274"/>
    </source>
</evidence>
<comment type="caution">
    <text evidence="5">The sequence shown here is derived from an EMBL/GenBank/DDBJ whole genome shotgun (WGS) entry which is preliminary data.</text>
</comment>
<feature type="domain" description="S1 motif" evidence="4">
    <location>
        <begin position="20"/>
        <end position="96"/>
    </location>
</feature>
<dbReference type="SUPFAM" id="SSF50249">
    <property type="entry name" value="Nucleic acid-binding proteins"/>
    <property type="match status" value="2"/>
</dbReference>
<evidence type="ECO:0000256" key="2">
    <source>
        <dbReference type="ARBA" id="ARBA00022980"/>
    </source>
</evidence>
<dbReference type="Proteomes" id="UP001551584">
    <property type="component" value="Unassembled WGS sequence"/>
</dbReference>
<evidence type="ECO:0000313" key="6">
    <source>
        <dbReference type="Proteomes" id="UP001551584"/>
    </source>
</evidence>
<sequence length="194" mass="20704">MDRRSESPELRAFLESLRCGDILSGTVAAVERFGVFVALDDGPGHPTLPGAGFLDVSELSWRHFDDPADVVQAGQRVSCEFLGVDTYNAEARLSLKALEPDPLQAFADRTAVGRQLRGTVEKVVPIGVFVGLGDGIVGLVPFREVDGRPAAGPVEDFEAGEEIAVVVSEIDLPTRRVFLSRPGSGGHADVVLPR</sequence>
<dbReference type="InterPro" id="IPR003029">
    <property type="entry name" value="S1_domain"/>
</dbReference>
<keyword evidence="2" id="KW-0689">Ribosomal protein</keyword>
<dbReference type="PANTHER" id="PTHR10724:SF7">
    <property type="entry name" value="SMALL RIBOSOMAL SUBUNIT PROTEIN BS1C"/>
    <property type="match status" value="1"/>
</dbReference>
<dbReference type="InterPro" id="IPR012340">
    <property type="entry name" value="NA-bd_OB-fold"/>
</dbReference>